<dbReference type="InterPro" id="IPR009671">
    <property type="entry name" value="RraB_dom"/>
</dbReference>
<evidence type="ECO:0000259" key="1">
    <source>
        <dbReference type="Pfam" id="PF06877"/>
    </source>
</evidence>
<organism evidence="2 3">
    <name type="scientific">Flavobacterium psychroterrae</name>
    <dbReference type="NCBI Taxonomy" id="2133767"/>
    <lineage>
        <taxon>Bacteria</taxon>
        <taxon>Pseudomonadati</taxon>
        <taxon>Bacteroidota</taxon>
        <taxon>Flavobacteriia</taxon>
        <taxon>Flavobacteriales</taxon>
        <taxon>Flavobacteriaceae</taxon>
        <taxon>Flavobacterium</taxon>
    </lineage>
</organism>
<dbReference type="SUPFAM" id="SSF89946">
    <property type="entry name" value="Hypothetical protein VC0424"/>
    <property type="match status" value="1"/>
</dbReference>
<dbReference type="Proteomes" id="UP000722625">
    <property type="component" value="Unassembled WGS sequence"/>
</dbReference>
<dbReference type="Pfam" id="PF06877">
    <property type="entry name" value="RraB"/>
    <property type="match status" value="1"/>
</dbReference>
<name>A0ABS5P7E4_9FLAO</name>
<dbReference type="InterPro" id="IPR036701">
    <property type="entry name" value="RraB-like_sf"/>
</dbReference>
<sequence length="114" mass="13581">MNHELLQHFDRNEKMWEIWEQKGVNSETELTVNFHFYAVKKDRMQLLTQELESDEIVFRVKETRTLLFFKGWQIEADIKQKWDLILLQAKMGRMFLMAEQTGVSLEGCGAVMPK</sequence>
<protein>
    <submittedName>
        <fullName evidence="2">Ribonuclease E inhibitor RraB</fullName>
    </submittedName>
</protein>
<feature type="domain" description="Regulator of ribonuclease activity B" evidence="1">
    <location>
        <begin position="11"/>
        <end position="108"/>
    </location>
</feature>
<evidence type="ECO:0000313" key="3">
    <source>
        <dbReference type="Proteomes" id="UP000722625"/>
    </source>
</evidence>
<accession>A0ABS5P7E4</accession>
<evidence type="ECO:0000313" key="2">
    <source>
        <dbReference type="EMBL" id="MBS7230201.1"/>
    </source>
</evidence>
<comment type="caution">
    <text evidence="2">The sequence shown here is derived from an EMBL/GenBank/DDBJ whole genome shotgun (WGS) entry which is preliminary data.</text>
</comment>
<proteinExistence type="predicted"/>
<keyword evidence="3" id="KW-1185">Reference proteome</keyword>
<dbReference type="EMBL" id="JAGYVZ010000003">
    <property type="protein sequence ID" value="MBS7230201.1"/>
    <property type="molecule type" value="Genomic_DNA"/>
</dbReference>
<gene>
    <name evidence="2" type="ORF">KHA90_04115</name>
</gene>
<dbReference type="Gene3D" id="3.30.70.970">
    <property type="entry name" value="RraB-like"/>
    <property type="match status" value="1"/>
</dbReference>
<reference evidence="2 3" key="1">
    <citation type="journal article" date="2018" name="Int. J. Syst. Evol. Microbiol.">
        <title>Flavobacterium chryseum sp. nov. and Flavobacterium psychroterrae sp. nov., novel environmental bacteria isolated from Antarctica.</title>
        <authorList>
            <person name="Kralova S."/>
            <person name="Svec P."/>
            <person name="Busse H.J."/>
            <person name="Stankova E."/>
            <person name="Vaczi P."/>
            <person name="Sedlacek I."/>
        </authorList>
    </citation>
    <scope>NUCLEOTIDE SEQUENCE [LARGE SCALE GENOMIC DNA]</scope>
    <source>
        <strain evidence="2 3">CCM 8827</strain>
    </source>
</reference>
<dbReference type="RefSeq" id="WP_213295726.1">
    <property type="nucleotide sequence ID" value="NZ_JAGYVZ010000003.1"/>
</dbReference>